<feature type="domain" description="Peptidase M24 C-terminal" evidence="6">
    <location>
        <begin position="536"/>
        <end position="595"/>
    </location>
</feature>
<dbReference type="InterPro" id="IPR029149">
    <property type="entry name" value="Creatin/AminoP/Spt16_N"/>
</dbReference>
<keyword evidence="2" id="KW-0479">Metal-binding</keyword>
<gene>
    <name evidence="7" type="ORF">MM50RIKEN_01780</name>
</gene>
<dbReference type="InterPro" id="IPR032416">
    <property type="entry name" value="Peptidase_M24_C"/>
</dbReference>
<keyword evidence="8" id="KW-1185">Reference proteome</keyword>
<dbReference type="Gene3D" id="3.40.350.10">
    <property type="entry name" value="Creatinase/prolidase N-terminal domain"/>
    <property type="match status" value="2"/>
</dbReference>
<feature type="domain" description="Creatinase N-terminal" evidence="5">
    <location>
        <begin position="8"/>
        <end position="133"/>
    </location>
</feature>
<dbReference type="SUPFAM" id="SSF55920">
    <property type="entry name" value="Creatinase/aminopeptidase"/>
    <property type="match status" value="1"/>
</dbReference>
<dbReference type="Pfam" id="PF16188">
    <property type="entry name" value="Peptidase_M24_C"/>
    <property type="match status" value="1"/>
</dbReference>
<dbReference type="InterPro" id="IPR036005">
    <property type="entry name" value="Creatinase/aminopeptidase-like"/>
</dbReference>
<dbReference type="KEGG" id="vcop:MM50RIKEN_01780"/>
<name>A0A810Q1S6_9FIRM</name>
<dbReference type="CDD" id="cd01085">
    <property type="entry name" value="APP"/>
    <property type="match status" value="1"/>
</dbReference>
<comment type="similarity">
    <text evidence="1">Belongs to the peptidase M24B family.</text>
</comment>
<dbReference type="InterPro" id="IPR050422">
    <property type="entry name" value="X-Pro_aminopeptidase_P"/>
</dbReference>
<evidence type="ECO:0000256" key="2">
    <source>
        <dbReference type="ARBA" id="ARBA00022723"/>
    </source>
</evidence>
<dbReference type="Pfam" id="PF01321">
    <property type="entry name" value="Creatinase_N"/>
    <property type="match status" value="1"/>
</dbReference>
<dbReference type="AlphaFoldDB" id="A0A810Q1S6"/>
<dbReference type="RefSeq" id="WP_213541374.1">
    <property type="nucleotide sequence ID" value="NZ_AP023418.1"/>
</dbReference>
<dbReference type="InterPro" id="IPR000994">
    <property type="entry name" value="Pept_M24"/>
</dbReference>
<protein>
    <submittedName>
        <fullName evidence="7">Peptidase M24</fullName>
    </submittedName>
</protein>
<dbReference type="SUPFAM" id="SSF53092">
    <property type="entry name" value="Creatinase/prolidase N-terminal domain"/>
    <property type="match status" value="1"/>
</dbReference>
<dbReference type="GO" id="GO:0005737">
    <property type="term" value="C:cytoplasm"/>
    <property type="evidence" value="ECO:0007669"/>
    <property type="project" value="UniProtKB-ARBA"/>
</dbReference>
<dbReference type="FunFam" id="3.90.230.10:FF:000009">
    <property type="entry name" value="xaa-Pro aminopeptidase 2"/>
    <property type="match status" value="1"/>
</dbReference>
<dbReference type="InterPro" id="IPR000587">
    <property type="entry name" value="Creatinase_N"/>
</dbReference>
<dbReference type="InterPro" id="IPR033740">
    <property type="entry name" value="Pept_M24B"/>
</dbReference>
<dbReference type="GO" id="GO:0070006">
    <property type="term" value="F:metalloaminopeptidase activity"/>
    <property type="evidence" value="ECO:0007669"/>
    <property type="project" value="InterPro"/>
</dbReference>
<dbReference type="PANTHER" id="PTHR43763:SF6">
    <property type="entry name" value="XAA-PRO AMINOPEPTIDASE 1"/>
    <property type="match status" value="1"/>
</dbReference>
<evidence type="ECO:0000259" key="6">
    <source>
        <dbReference type="Pfam" id="PF16188"/>
    </source>
</evidence>
<reference evidence="7" key="1">
    <citation type="submission" date="2020-09" db="EMBL/GenBank/DDBJ databases">
        <title>New species isolated from human feces.</title>
        <authorList>
            <person name="Kitahara M."/>
            <person name="Shigeno Y."/>
            <person name="Shime M."/>
            <person name="Matsumoto Y."/>
            <person name="Nakamura S."/>
            <person name="Motooka D."/>
            <person name="Fukuoka S."/>
            <person name="Nishikawa H."/>
            <person name="Benno Y."/>
        </authorList>
    </citation>
    <scope>NUCLEOTIDE SEQUENCE</scope>
    <source>
        <strain evidence="7">MM50</strain>
    </source>
</reference>
<evidence type="ECO:0000256" key="1">
    <source>
        <dbReference type="ARBA" id="ARBA00008766"/>
    </source>
</evidence>
<sequence length="597" mass="65667">MNSAEKLRLLRQRMQEQGMDAYVVVTDDFHGSEYVGDYFKAREYLSGFTGSAGTLVVLPDSAALWTDGRYFLQAADQLAGSTIDLMRAGQPGVPTIGAFLAQRVPQGGTVGFDGRTVSSLFARTMAAALEGKNVRFAYEQDLAGAVWPDRPALSAQPVWELPAECAGLTREEKLHLLREKMRETGAEVLVLTALDEVAWTLNLRGDDVRCTPVFLSFLLLRQEEATLCVQEQILSGELKEKLVACGVALAPYESIYDRLRAIPAGTAVQTDSATANYCVLQSLSGAKVLDRPSPVQLMKAMKTPAEQENFRAAHIKDGVAVCRFICWLQSHVGKEPITECSAAAKLESFRAQQPDYLGPSFDSIMAFGPHGAIVHYEPTAETDVPLEPRSFCLADTGGHYLQGTTDITRTIPLGPLTEEERRAYTVVLKGHLRLGAARFPEGLCGQNLDILARLPLWEQGMDYNHGTGHGVGYVLSVHEGPQRLHWRLPENQKVTALAEGMVVSNEPGYYAAGQFGIRHENLELVQRDGENEYGRFLHFEPLTMVPFDRTALELSLLSEEELALLNAYHEKVRAAIAPHLDGEELAWLMAATAPILR</sequence>
<evidence type="ECO:0000256" key="3">
    <source>
        <dbReference type="ARBA" id="ARBA00022801"/>
    </source>
</evidence>
<dbReference type="Proteomes" id="UP000681035">
    <property type="component" value="Chromosome"/>
</dbReference>
<accession>A0A810Q1S6</accession>
<dbReference type="EMBL" id="AP023418">
    <property type="protein sequence ID" value="BCK80415.1"/>
    <property type="molecule type" value="Genomic_DNA"/>
</dbReference>
<evidence type="ECO:0000313" key="7">
    <source>
        <dbReference type="EMBL" id="BCK80415.1"/>
    </source>
</evidence>
<dbReference type="GO" id="GO:0046872">
    <property type="term" value="F:metal ion binding"/>
    <property type="evidence" value="ECO:0007669"/>
    <property type="project" value="UniProtKB-KW"/>
</dbReference>
<evidence type="ECO:0000313" key="8">
    <source>
        <dbReference type="Proteomes" id="UP000681035"/>
    </source>
</evidence>
<dbReference type="Pfam" id="PF16189">
    <property type="entry name" value="Creatinase_N_2"/>
    <property type="match status" value="1"/>
</dbReference>
<dbReference type="Pfam" id="PF00557">
    <property type="entry name" value="Peptidase_M24"/>
    <property type="match status" value="1"/>
</dbReference>
<feature type="domain" description="Peptidase M24" evidence="4">
    <location>
        <begin position="308"/>
        <end position="526"/>
    </location>
</feature>
<keyword evidence="3" id="KW-0378">Hydrolase</keyword>
<organism evidence="7 8">
    <name type="scientific">Vescimonas coprocola</name>
    <dbReference type="NCBI Taxonomy" id="2714355"/>
    <lineage>
        <taxon>Bacteria</taxon>
        <taxon>Bacillati</taxon>
        <taxon>Bacillota</taxon>
        <taxon>Clostridia</taxon>
        <taxon>Eubacteriales</taxon>
        <taxon>Oscillospiraceae</taxon>
        <taxon>Vescimonas</taxon>
    </lineage>
</organism>
<evidence type="ECO:0000259" key="4">
    <source>
        <dbReference type="Pfam" id="PF00557"/>
    </source>
</evidence>
<proteinExistence type="inferred from homology"/>
<evidence type="ECO:0000259" key="5">
    <source>
        <dbReference type="Pfam" id="PF01321"/>
    </source>
</evidence>
<dbReference type="Gene3D" id="3.90.230.10">
    <property type="entry name" value="Creatinase/methionine aminopeptidase superfamily"/>
    <property type="match status" value="1"/>
</dbReference>
<dbReference type="PANTHER" id="PTHR43763">
    <property type="entry name" value="XAA-PRO AMINOPEPTIDASE 1"/>
    <property type="match status" value="1"/>
</dbReference>